<dbReference type="EMBL" id="PNYB01000004">
    <property type="protein sequence ID" value="PMS26491.1"/>
    <property type="molecule type" value="Genomic_DNA"/>
</dbReference>
<evidence type="ECO:0000256" key="1">
    <source>
        <dbReference type="SAM" id="MobiDB-lite"/>
    </source>
</evidence>
<evidence type="ECO:0000313" key="3">
    <source>
        <dbReference type="Proteomes" id="UP000235347"/>
    </source>
</evidence>
<dbReference type="AlphaFoldDB" id="A0A2N7WAS1"/>
<proteinExistence type="predicted"/>
<reference evidence="2 3" key="1">
    <citation type="submission" date="2018-01" db="EMBL/GenBank/DDBJ databases">
        <title>Whole genome analyses suggest that Burkholderia sensu lato contains two further novel genera in the rhizoxinica-symbiotica group Mycetohabitans gen. nov., and Trinickia gen. nov.: implications for the evolution of diazotrophy and nodulation in the Burkholderiaceae.</title>
        <authorList>
            <person name="Estrada-de los Santos P."/>
            <person name="Palmer M."/>
            <person name="Chavez-Ramirez B."/>
            <person name="Beukes C."/>
            <person name="Steenkamp E.T."/>
            <person name="Hirsch A.M."/>
            <person name="Manyaka P."/>
            <person name="Maluk M."/>
            <person name="Lafos M."/>
            <person name="Crook M."/>
            <person name="Gross E."/>
            <person name="Simon M.F."/>
            <person name="Bueno dos Reis Junior F."/>
            <person name="Poole P.S."/>
            <person name="Venter S.N."/>
            <person name="James E.K."/>
        </authorList>
    </citation>
    <scope>NUCLEOTIDE SEQUENCE [LARGE SCALE GENOMIC DNA]</scope>
    <source>
        <strain evidence="2 3">GP25-8</strain>
    </source>
</reference>
<accession>A0A2N7WAS1</accession>
<keyword evidence="3" id="KW-1185">Reference proteome</keyword>
<feature type="region of interest" description="Disordered" evidence="1">
    <location>
        <begin position="42"/>
        <end position="77"/>
    </location>
</feature>
<name>A0A2N7WAS1_9BURK</name>
<dbReference type="Proteomes" id="UP000235347">
    <property type="component" value="Unassembled WGS sequence"/>
</dbReference>
<sequence>MCVNAAARKANARCLAQYASTRGVAGKDANVRRPHVGLAASCWTTRKPHSGGMGGERESEANSANAARAIGPDYATR</sequence>
<gene>
    <name evidence="2" type="ORF">C0Z19_05920</name>
</gene>
<organism evidence="2 3">
    <name type="scientific">Trinickia soli</name>
    <dbReference type="NCBI Taxonomy" id="380675"/>
    <lineage>
        <taxon>Bacteria</taxon>
        <taxon>Pseudomonadati</taxon>
        <taxon>Pseudomonadota</taxon>
        <taxon>Betaproteobacteria</taxon>
        <taxon>Burkholderiales</taxon>
        <taxon>Burkholderiaceae</taxon>
        <taxon>Trinickia</taxon>
    </lineage>
</organism>
<evidence type="ECO:0000313" key="2">
    <source>
        <dbReference type="EMBL" id="PMS26491.1"/>
    </source>
</evidence>
<protein>
    <submittedName>
        <fullName evidence="2">Uncharacterized protein</fullName>
    </submittedName>
</protein>
<comment type="caution">
    <text evidence="2">The sequence shown here is derived from an EMBL/GenBank/DDBJ whole genome shotgun (WGS) entry which is preliminary data.</text>
</comment>